<dbReference type="PROSITE" id="PS00108">
    <property type="entry name" value="PROTEIN_KINASE_ST"/>
    <property type="match status" value="1"/>
</dbReference>
<dbReference type="GO" id="GO:0005524">
    <property type="term" value="F:ATP binding"/>
    <property type="evidence" value="ECO:0007669"/>
    <property type="project" value="InterPro"/>
</dbReference>
<keyword evidence="3" id="KW-1185">Reference proteome</keyword>
<feature type="domain" description="Protein kinase" evidence="1">
    <location>
        <begin position="1"/>
        <end position="105"/>
    </location>
</feature>
<reference evidence="2 3" key="1">
    <citation type="journal article" date="2011" name="Science">
        <title>The Selaginella genome identifies genetic changes associated with the evolution of vascular plants.</title>
        <authorList>
            <person name="Banks J.A."/>
            <person name="Nishiyama T."/>
            <person name="Hasebe M."/>
            <person name="Bowman J.L."/>
            <person name="Gribskov M."/>
            <person name="dePamphilis C."/>
            <person name="Albert V.A."/>
            <person name="Aono N."/>
            <person name="Aoyama T."/>
            <person name="Ambrose B.A."/>
            <person name="Ashton N.W."/>
            <person name="Axtell M.J."/>
            <person name="Barker E."/>
            <person name="Barker M.S."/>
            <person name="Bennetzen J.L."/>
            <person name="Bonawitz N.D."/>
            <person name="Chapple C."/>
            <person name="Cheng C."/>
            <person name="Correa L.G."/>
            <person name="Dacre M."/>
            <person name="DeBarry J."/>
            <person name="Dreyer I."/>
            <person name="Elias M."/>
            <person name="Engstrom E.M."/>
            <person name="Estelle M."/>
            <person name="Feng L."/>
            <person name="Finet C."/>
            <person name="Floyd S.K."/>
            <person name="Frommer W.B."/>
            <person name="Fujita T."/>
            <person name="Gramzow L."/>
            <person name="Gutensohn M."/>
            <person name="Harholt J."/>
            <person name="Hattori M."/>
            <person name="Heyl A."/>
            <person name="Hirai T."/>
            <person name="Hiwatashi Y."/>
            <person name="Ishikawa M."/>
            <person name="Iwata M."/>
            <person name="Karol K.G."/>
            <person name="Koehler B."/>
            <person name="Kolukisaoglu U."/>
            <person name="Kubo M."/>
            <person name="Kurata T."/>
            <person name="Lalonde S."/>
            <person name="Li K."/>
            <person name="Li Y."/>
            <person name="Litt A."/>
            <person name="Lyons E."/>
            <person name="Manning G."/>
            <person name="Maruyama T."/>
            <person name="Michael T.P."/>
            <person name="Mikami K."/>
            <person name="Miyazaki S."/>
            <person name="Morinaga S."/>
            <person name="Murata T."/>
            <person name="Mueller-Roeber B."/>
            <person name="Nelson D.R."/>
            <person name="Obara M."/>
            <person name="Oguri Y."/>
            <person name="Olmstead R.G."/>
            <person name="Onodera N."/>
            <person name="Petersen B.L."/>
            <person name="Pils B."/>
            <person name="Prigge M."/>
            <person name="Rensing S.A."/>
            <person name="Riano-Pachon D.M."/>
            <person name="Roberts A.W."/>
            <person name="Sato Y."/>
            <person name="Scheller H.V."/>
            <person name="Schulz B."/>
            <person name="Schulz C."/>
            <person name="Shakirov E.V."/>
            <person name="Shibagaki N."/>
            <person name="Shinohara N."/>
            <person name="Shippen D.E."/>
            <person name="Soerensen I."/>
            <person name="Sotooka R."/>
            <person name="Sugimoto N."/>
            <person name="Sugita M."/>
            <person name="Sumikawa N."/>
            <person name="Tanurdzic M."/>
            <person name="Theissen G."/>
            <person name="Ulvskov P."/>
            <person name="Wakazuki S."/>
            <person name="Weng J.K."/>
            <person name="Willats W.W."/>
            <person name="Wipf D."/>
            <person name="Wolf P.G."/>
            <person name="Yang L."/>
            <person name="Zimmer A.D."/>
            <person name="Zhu Q."/>
            <person name="Mitros T."/>
            <person name="Hellsten U."/>
            <person name="Loque D."/>
            <person name="Otillar R."/>
            <person name="Salamov A."/>
            <person name="Schmutz J."/>
            <person name="Shapiro H."/>
            <person name="Lindquist E."/>
            <person name="Lucas S."/>
            <person name="Rokhsar D."/>
            <person name="Grigoriev I.V."/>
        </authorList>
    </citation>
    <scope>NUCLEOTIDE SEQUENCE [LARGE SCALE GENOMIC DNA]</scope>
</reference>
<dbReference type="STRING" id="88036.D8T224"/>
<evidence type="ECO:0000313" key="3">
    <source>
        <dbReference type="Proteomes" id="UP000001514"/>
    </source>
</evidence>
<dbReference type="Proteomes" id="UP000001514">
    <property type="component" value="Unassembled WGS sequence"/>
</dbReference>
<evidence type="ECO:0000259" key="1">
    <source>
        <dbReference type="PROSITE" id="PS50011"/>
    </source>
</evidence>
<organism evidence="3">
    <name type="scientific">Selaginella moellendorffii</name>
    <name type="common">Spikemoss</name>
    <dbReference type="NCBI Taxonomy" id="88036"/>
    <lineage>
        <taxon>Eukaryota</taxon>
        <taxon>Viridiplantae</taxon>
        <taxon>Streptophyta</taxon>
        <taxon>Embryophyta</taxon>
        <taxon>Tracheophyta</taxon>
        <taxon>Lycopodiopsida</taxon>
        <taxon>Selaginellales</taxon>
        <taxon>Selaginellaceae</taxon>
        <taxon>Selaginella</taxon>
    </lineage>
</organism>
<protein>
    <recommendedName>
        <fullName evidence="1">Protein kinase domain-containing protein</fullName>
    </recommendedName>
</protein>
<dbReference type="HOGENOM" id="CLU_2243518_0_0_1"/>
<dbReference type="SUPFAM" id="SSF56112">
    <property type="entry name" value="Protein kinase-like (PK-like)"/>
    <property type="match status" value="1"/>
</dbReference>
<feature type="non-terminal residue" evidence="2">
    <location>
        <position position="1"/>
    </location>
</feature>
<name>D8T224_SELML</name>
<dbReference type="KEGG" id="smo:SELMODRAFT_49458"/>
<gene>
    <name evidence="2" type="ORF">SELMODRAFT_49458</name>
</gene>
<feature type="non-terminal residue" evidence="2">
    <location>
        <position position="105"/>
    </location>
</feature>
<dbReference type="InterPro" id="IPR051681">
    <property type="entry name" value="Ser/Thr_Kinases-Pseudokinases"/>
</dbReference>
<proteinExistence type="predicted"/>
<dbReference type="AlphaFoldDB" id="D8T224"/>
<dbReference type="GO" id="GO:0004672">
    <property type="term" value="F:protein kinase activity"/>
    <property type="evidence" value="ECO:0007669"/>
    <property type="project" value="InterPro"/>
</dbReference>
<evidence type="ECO:0000313" key="2">
    <source>
        <dbReference type="EMBL" id="EFJ09331.1"/>
    </source>
</evidence>
<dbReference type="PANTHER" id="PTHR44329:SF214">
    <property type="entry name" value="PROTEIN KINASE DOMAIN-CONTAINING PROTEIN"/>
    <property type="match status" value="1"/>
</dbReference>
<accession>D8T224</accession>
<dbReference type="Pfam" id="PF00069">
    <property type="entry name" value="Pkinase"/>
    <property type="match status" value="1"/>
</dbReference>
<dbReference type="eggNOG" id="KOG0583">
    <property type="taxonomic scope" value="Eukaryota"/>
</dbReference>
<sequence length="105" mass="11789">VCIVMELVEGPHGDLSRFLKSRGPGLEELPSWWKTKLEIFMEVVVGVKTCHRNGVYHGDLKGRNVLLDSFCTPKLGDFGFSFKVRDVDYLNSLGGSLFWISPEVS</sequence>
<dbReference type="InterPro" id="IPR000719">
    <property type="entry name" value="Prot_kinase_dom"/>
</dbReference>
<dbReference type="InParanoid" id="D8T224"/>
<dbReference type="PANTHER" id="PTHR44329">
    <property type="entry name" value="SERINE/THREONINE-PROTEIN KINASE TNNI3K-RELATED"/>
    <property type="match status" value="1"/>
</dbReference>
<dbReference type="InterPro" id="IPR008271">
    <property type="entry name" value="Ser/Thr_kinase_AS"/>
</dbReference>
<dbReference type="Gramene" id="EFJ09331">
    <property type="protein sequence ID" value="EFJ09331"/>
    <property type="gene ID" value="SELMODRAFT_49458"/>
</dbReference>
<dbReference type="PROSITE" id="PS50011">
    <property type="entry name" value="PROTEIN_KINASE_DOM"/>
    <property type="match status" value="1"/>
</dbReference>
<dbReference type="InterPro" id="IPR011009">
    <property type="entry name" value="Kinase-like_dom_sf"/>
</dbReference>
<dbReference type="EMBL" id="GL377664">
    <property type="protein sequence ID" value="EFJ09331.1"/>
    <property type="molecule type" value="Genomic_DNA"/>
</dbReference>
<dbReference type="Gene3D" id="1.10.510.10">
    <property type="entry name" value="Transferase(Phosphotransferase) domain 1"/>
    <property type="match status" value="1"/>
</dbReference>